<dbReference type="GO" id="GO:0003677">
    <property type="term" value="F:DNA binding"/>
    <property type="evidence" value="ECO:0007669"/>
    <property type="project" value="UniProtKB-KW"/>
</dbReference>
<dbReference type="GO" id="GO:0005829">
    <property type="term" value="C:cytosol"/>
    <property type="evidence" value="ECO:0007669"/>
    <property type="project" value="TreeGrafter"/>
</dbReference>
<evidence type="ECO:0000313" key="3">
    <source>
        <dbReference type="EMBL" id="RGS34894.1"/>
    </source>
</evidence>
<evidence type="ECO:0000313" key="4">
    <source>
        <dbReference type="Proteomes" id="UP000283295"/>
    </source>
</evidence>
<evidence type="ECO:0000259" key="2">
    <source>
        <dbReference type="PROSITE" id="PS50943"/>
    </source>
</evidence>
<dbReference type="CDD" id="cd00093">
    <property type="entry name" value="HTH_XRE"/>
    <property type="match status" value="1"/>
</dbReference>
<sequence length="106" mass="12301">MANTHESYEYPVGDRLRFFREQKQISTNKLANLAGISQSYVRDIEMGNKNPTIEVLFQLCKALDISLRDFFDDDNKVLINDPLSTRIYRLNSVQREALLAFLNTID</sequence>
<protein>
    <submittedName>
        <fullName evidence="3">XRE family transcriptional regulator</fullName>
    </submittedName>
</protein>
<dbReference type="InterPro" id="IPR010982">
    <property type="entry name" value="Lambda_DNA-bd_dom_sf"/>
</dbReference>
<dbReference type="Proteomes" id="UP000283295">
    <property type="component" value="Unassembled WGS sequence"/>
</dbReference>
<dbReference type="EMBL" id="QRVK01000082">
    <property type="protein sequence ID" value="RGS34894.1"/>
    <property type="molecule type" value="Genomic_DNA"/>
</dbReference>
<dbReference type="AlphaFoldDB" id="A0A412IDH1"/>
<reference evidence="3 4" key="1">
    <citation type="submission" date="2018-08" db="EMBL/GenBank/DDBJ databases">
        <title>A genome reference for cultivated species of the human gut microbiota.</title>
        <authorList>
            <person name="Zou Y."/>
            <person name="Xue W."/>
            <person name="Luo G."/>
        </authorList>
    </citation>
    <scope>NUCLEOTIDE SEQUENCE [LARGE SCALE GENOMIC DNA]</scope>
    <source>
        <strain evidence="3 4">AF22-21</strain>
    </source>
</reference>
<comment type="caution">
    <text evidence="3">The sequence shown here is derived from an EMBL/GenBank/DDBJ whole genome shotgun (WGS) entry which is preliminary data.</text>
</comment>
<dbReference type="InterPro" id="IPR001387">
    <property type="entry name" value="Cro/C1-type_HTH"/>
</dbReference>
<dbReference type="PROSITE" id="PS50943">
    <property type="entry name" value="HTH_CROC1"/>
    <property type="match status" value="1"/>
</dbReference>
<dbReference type="PANTHER" id="PTHR46797">
    <property type="entry name" value="HTH-TYPE TRANSCRIPTIONAL REGULATOR"/>
    <property type="match status" value="1"/>
</dbReference>
<feature type="domain" description="HTH cro/C1-type" evidence="2">
    <location>
        <begin position="16"/>
        <end position="70"/>
    </location>
</feature>
<evidence type="ECO:0000256" key="1">
    <source>
        <dbReference type="ARBA" id="ARBA00023125"/>
    </source>
</evidence>
<dbReference type="SUPFAM" id="SSF47413">
    <property type="entry name" value="lambda repressor-like DNA-binding domains"/>
    <property type="match status" value="1"/>
</dbReference>
<dbReference type="InterPro" id="IPR050807">
    <property type="entry name" value="TransReg_Diox_bact_type"/>
</dbReference>
<organism evidence="3 4">
    <name type="scientific">Coprococcus eutactus</name>
    <dbReference type="NCBI Taxonomy" id="33043"/>
    <lineage>
        <taxon>Bacteria</taxon>
        <taxon>Bacillati</taxon>
        <taxon>Bacillota</taxon>
        <taxon>Clostridia</taxon>
        <taxon>Lachnospirales</taxon>
        <taxon>Lachnospiraceae</taxon>
        <taxon>Coprococcus</taxon>
    </lineage>
</organism>
<dbReference type="PANTHER" id="PTHR46797:SF1">
    <property type="entry name" value="METHYLPHOSPHONATE SYNTHASE"/>
    <property type="match status" value="1"/>
</dbReference>
<dbReference type="Gene3D" id="1.10.260.40">
    <property type="entry name" value="lambda repressor-like DNA-binding domains"/>
    <property type="match status" value="1"/>
</dbReference>
<name>A0A412IDH1_9FIRM</name>
<dbReference type="SMART" id="SM00530">
    <property type="entry name" value="HTH_XRE"/>
    <property type="match status" value="1"/>
</dbReference>
<accession>A0A412IDH1</accession>
<gene>
    <name evidence="3" type="ORF">DWX94_14330</name>
</gene>
<proteinExistence type="predicted"/>
<dbReference type="GO" id="GO:0003700">
    <property type="term" value="F:DNA-binding transcription factor activity"/>
    <property type="evidence" value="ECO:0007669"/>
    <property type="project" value="TreeGrafter"/>
</dbReference>
<dbReference type="Pfam" id="PF01381">
    <property type="entry name" value="HTH_3"/>
    <property type="match status" value="1"/>
</dbReference>
<dbReference type="OrthoDB" id="118856at2"/>
<keyword evidence="1" id="KW-0238">DNA-binding</keyword>